<keyword evidence="2" id="KW-1185">Reference proteome</keyword>
<evidence type="ECO:0000313" key="1">
    <source>
        <dbReference type="EMBL" id="KAK9878049.1"/>
    </source>
</evidence>
<organism evidence="1 2">
    <name type="scientific">Henosepilachna vigintioctopunctata</name>
    <dbReference type="NCBI Taxonomy" id="420089"/>
    <lineage>
        <taxon>Eukaryota</taxon>
        <taxon>Metazoa</taxon>
        <taxon>Ecdysozoa</taxon>
        <taxon>Arthropoda</taxon>
        <taxon>Hexapoda</taxon>
        <taxon>Insecta</taxon>
        <taxon>Pterygota</taxon>
        <taxon>Neoptera</taxon>
        <taxon>Endopterygota</taxon>
        <taxon>Coleoptera</taxon>
        <taxon>Polyphaga</taxon>
        <taxon>Cucujiformia</taxon>
        <taxon>Coccinelloidea</taxon>
        <taxon>Coccinellidae</taxon>
        <taxon>Epilachninae</taxon>
        <taxon>Epilachnini</taxon>
        <taxon>Henosepilachna</taxon>
    </lineage>
</organism>
<sequence length="292" mass="33426">MKKIILDSLHQQKVDPEEAKMIANSLIAEIELEIQKTESFKEEFGTRSDPVFCPNQQVNNYLKELADAKGLDQREVELVESILERRQKQISKLSRGDTQASSMEITDEDLRYSEGDTDYTHVLEQQIDQLKAEYSDKLKTDYDSLVEDQNEISAKSDGAPVEHLEMKYGVDEYQTVKKDSATILENQMKNVIIEEDENVSESIVEDTRVCSPSHTQKDIHSTESISDEYKKLASEGELNHRIVTRSDEENVEVLKKIESTPEKPHGSLISTDIPEVDEIDLELTSKDNMTWR</sequence>
<proteinExistence type="predicted"/>
<dbReference type="EMBL" id="JARQZJ010000045">
    <property type="protein sequence ID" value="KAK9878049.1"/>
    <property type="molecule type" value="Genomic_DNA"/>
</dbReference>
<reference evidence="1 2" key="1">
    <citation type="submission" date="2023-03" db="EMBL/GenBank/DDBJ databases">
        <title>Genome insight into feeding habits of ladybird beetles.</title>
        <authorList>
            <person name="Li H.-S."/>
            <person name="Huang Y.-H."/>
            <person name="Pang H."/>
        </authorList>
    </citation>
    <scope>NUCLEOTIDE SEQUENCE [LARGE SCALE GENOMIC DNA]</scope>
    <source>
        <strain evidence="1">SYSU_2023b</strain>
        <tissue evidence="1">Whole body</tissue>
    </source>
</reference>
<protein>
    <submittedName>
        <fullName evidence="1">Uncharacterized protein</fullName>
    </submittedName>
</protein>
<accession>A0AAW1UBQ0</accession>
<gene>
    <name evidence="1" type="ORF">WA026_020677</name>
</gene>
<dbReference type="Proteomes" id="UP001431783">
    <property type="component" value="Unassembled WGS sequence"/>
</dbReference>
<dbReference type="AlphaFoldDB" id="A0AAW1UBQ0"/>
<evidence type="ECO:0000313" key="2">
    <source>
        <dbReference type="Proteomes" id="UP001431783"/>
    </source>
</evidence>
<comment type="caution">
    <text evidence="1">The sequence shown here is derived from an EMBL/GenBank/DDBJ whole genome shotgun (WGS) entry which is preliminary data.</text>
</comment>
<name>A0AAW1UBQ0_9CUCU</name>